<dbReference type="EMBL" id="AQQZ01000003">
    <property type="protein sequence ID" value="KNG94431.1"/>
    <property type="molecule type" value="Genomic_DNA"/>
</dbReference>
<dbReference type="InterPro" id="IPR001633">
    <property type="entry name" value="EAL_dom"/>
</dbReference>
<dbReference type="GO" id="GO:0071111">
    <property type="term" value="F:cyclic-guanylate-specific phosphodiesterase activity"/>
    <property type="evidence" value="ECO:0007669"/>
    <property type="project" value="InterPro"/>
</dbReference>
<proteinExistence type="predicted"/>
<dbReference type="OrthoDB" id="23692at2"/>
<dbReference type="PANTHER" id="PTHR33121:SF79">
    <property type="entry name" value="CYCLIC DI-GMP PHOSPHODIESTERASE PDED-RELATED"/>
    <property type="match status" value="1"/>
</dbReference>
<dbReference type="Proteomes" id="UP000036938">
    <property type="component" value="Unassembled WGS sequence"/>
</dbReference>
<evidence type="ECO:0000313" key="3">
    <source>
        <dbReference type="Proteomes" id="UP000036938"/>
    </source>
</evidence>
<dbReference type="PROSITE" id="PS50883">
    <property type="entry name" value="EAL"/>
    <property type="match status" value="1"/>
</dbReference>
<dbReference type="SMART" id="SM00052">
    <property type="entry name" value="EAL"/>
    <property type="match status" value="1"/>
</dbReference>
<dbReference type="InterPro" id="IPR035919">
    <property type="entry name" value="EAL_sf"/>
</dbReference>
<evidence type="ECO:0000313" key="2">
    <source>
        <dbReference type="EMBL" id="KNG94431.1"/>
    </source>
</evidence>
<organism evidence="2 3">
    <name type="scientific">Pseudaestuariivita atlantica</name>
    <dbReference type="NCBI Taxonomy" id="1317121"/>
    <lineage>
        <taxon>Bacteria</taxon>
        <taxon>Pseudomonadati</taxon>
        <taxon>Pseudomonadota</taxon>
        <taxon>Alphaproteobacteria</taxon>
        <taxon>Rhodobacterales</taxon>
        <taxon>Paracoccaceae</taxon>
        <taxon>Pseudaestuariivita</taxon>
    </lineage>
</organism>
<sequence>MTEVNPLAYAVAKRDSETLTLVKDAIKHRQVHLAFQPVVQTKRQTRVAFYEALIRVEDAMGRIIAAADFIPAIEAHETGRILDCLALENALLILGENPGLRLSVNMSARSIGYRNWVNILDRALTRDPSLGARLILEITESSAMTVPELVVEFMREFQGRDVAFALDDFGSGYTSFRYFRDFQFDILKIDGEFVNGIAKNPDNEVLTRALHGVGQHFDMFTVAEKVENAEDVKVLEEIGIDCLQGFFFGAATIQPPWMPEEDQQSA</sequence>
<accession>A0A0L1JRT1</accession>
<dbReference type="Gene3D" id="3.20.20.450">
    <property type="entry name" value="EAL domain"/>
    <property type="match status" value="1"/>
</dbReference>
<dbReference type="PATRIC" id="fig|1317121.7.peg.2105"/>
<dbReference type="CDD" id="cd01948">
    <property type="entry name" value="EAL"/>
    <property type="match status" value="1"/>
</dbReference>
<feature type="domain" description="EAL" evidence="1">
    <location>
        <begin position="15"/>
        <end position="265"/>
    </location>
</feature>
<reference evidence="2 3" key="1">
    <citation type="journal article" date="2015" name="Int. J. Syst. Evol. Microbiol.">
        <title>Aestuariivita atlantica sp. nov., isolated from deep sea sediment of the Atlantic Ocean.</title>
        <authorList>
            <person name="Li G."/>
            <person name="Lai Q."/>
            <person name="Du Y."/>
            <person name="Liu X."/>
            <person name="Sun F."/>
            <person name="Shao Z."/>
        </authorList>
    </citation>
    <scope>NUCLEOTIDE SEQUENCE [LARGE SCALE GENOMIC DNA]</scope>
    <source>
        <strain evidence="2 3">22II-S11-z3</strain>
    </source>
</reference>
<comment type="caution">
    <text evidence="2">The sequence shown here is derived from an EMBL/GenBank/DDBJ whole genome shotgun (WGS) entry which is preliminary data.</text>
</comment>
<protein>
    <submittedName>
        <fullName evidence="2">Diguanylate phosphodiesterase</fullName>
    </submittedName>
</protein>
<dbReference type="InterPro" id="IPR050706">
    <property type="entry name" value="Cyclic-di-GMP_PDE-like"/>
</dbReference>
<gene>
    <name evidence="2" type="ORF">ATO11_07500</name>
</gene>
<dbReference type="Pfam" id="PF00563">
    <property type="entry name" value="EAL"/>
    <property type="match status" value="1"/>
</dbReference>
<dbReference type="AlphaFoldDB" id="A0A0L1JRT1"/>
<dbReference type="STRING" id="1317121.ATO11_07500"/>
<dbReference type="SUPFAM" id="SSF141868">
    <property type="entry name" value="EAL domain-like"/>
    <property type="match status" value="1"/>
</dbReference>
<name>A0A0L1JRT1_9RHOB</name>
<dbReference type="PANTHER" id="PTHR33121">
    <property type="entry name" value="CYCLIC DI-GMP PHOSPHODIESTERASE PDEF"/>
    <property type="match status" value="1"/>
</dbReference>
<dbReference type="RefSeq" id="WP_050530588.1">
    <property type="nucleotide sequence ID" value="NZ_AQQZ01000003.1"/>
</dbReference>
<keyword evidence="3" id="KW-1185">Reference proteome</keyword>
<evidence type="ECO:0000259" key="1">
    <source>
        <dbReference type="PROSITE" id="PS50883"/>
    </source>
</evidence>